<feature type="domain" description="Alanine racemase C-terminal" evidence="6">
    <location>
        <begin position="251"/>
        <end position="378"/>
    </location>
</feature>
<dbReference type="InterPro" id="IPR001608">
    <property type="entry name" value="Ala_racemase_N"/>
</dbReference>
<accession>A0ABR5F7L7</accession>
<dbReference type="EMBL" id="JWIO01000003">
    <property type="protein sequence ID" value="KLL12675.1"/>
    <property type="molecule type" value="Genomic_DNA"/>
</dbReference>
<comment type="cofactor">
    <cofactor evidence="1 4">
        <name>pyridoxal 5'-phosphate</name>
        <dbReference type="ChEBI" id="CHEBI:597326"/>
    </cofactor>
</comment>
<dbReference type="PROSITE" id="PS00395">
    <property type="entry name" value="ALANINE_RACEMASE"/>
    <property type="match status" value="1"/>
</dbReference>
<dbReference type="EC" id="5.1.1.1" evidence="4"/>
<feature type="modified residue" description="N6-(pyridoxal phosphate)lysine" evidence="4">
    <location>
        <position position="40"/>
    </location>
</feature>
<feature type="compositionally biased region" description="Low complexity" evidence="5">
    <location>
        <begin position="397"/>
        <end position="419"/>
    </location>
</feature>
<dbReference type="CDD" id="cd00430">
    <property type="entry name" value="PLPDE_III_AR"/>
    <property type="match status" value="1"/>
</dbReference>
<dbReference type="InterPro" id="IPR000821">
    <property type="entry name" value="Ala_racemase"/>
</dbReference>
<evidence type="ECO:0000256" key="5">
    <source>
        <dbReference type="SAM" id="MobiDB-lite"/>
    </source>
</evidence>
<feature type="region of interest" description="Disordered" evidence="5">
    <location>
        <begin position="381"/>
        <end position="447"/>
    </location>
</feature>
<dbReference type="SMART" id="SM01005">
    <property type="entry name" value="Ala_racemase_C"/>
    <property type="match status" value="1"/>
</dbReference>
<evidence type="ECO:0000256" key="1">
    <source>
        <dbReference type="ARBA" id="ARBA00001933"/>
    </source>
</evidence>
<proteinExistence type="inferred from homology"/>
<dbReference type="NCBIfam" id="TIGR00492">
    <property type="entry name" value="alr"/>
    <property type="match status" value="1"/>
</dbReference>
<dbReference type="Gene3D" id="2.40.37.10">
    <property type="entry name" value="Lyase, Ornithine Decarboxylase, Chain A, domain 1"/>
    <property type="match status" value="1"/>
</dbReference>
<dbReference type="InterPro" id="IPR029066">
    <property type="entry name" value="PLP-binding_barrel"/>
</dbReference>
<comment type="catalytic activity">
    <reaction evidence="4">
        <text>L-alanine = D-alanine</text>
        <dbReference type="Rhea" id="RHEA:20249"/>
        <dbReference type="ChEBI" id="CHEBI:57416"/>
        <dbReference type="ChEBI" id="CHEBI:57972"/>
        <dbReference type="EC" id="5.1.1.1"/>
    </reaction>
</comment>
<keyword evidence="2 4" id="KW-0663">Pyridoxal phosphate</keyword>
<keyword evidence="3 4" id="KW-0413">Isomerase</keyword>
<dbReference type="Pfam" id="PF01168">
    <property type="entry name" value="Ala_racemase_N"/>
    <property type="match status" value="1"/>
</dbReference>
<evidence type="ECO:0000256" key="4">
    <source>
        <dbReference type="HAMAP-Rule" id="MF_01201"/>
    </source>
</evidence>
<evidence type="ECO:0000313" key="7">
    <source>
        <dbReference type="EMBL" id="KLL12675.1"/>
    </source>
</evidence>
<dbReference type="HAMAP" id="MF_01201">
    <property type="entry name" value="Ala_racemase"/>
    <property type="match status" value="1"/>
</dbReference>
<evidence type="ECO:0000259" key="6">
    <source>
        <dbReference type="SMART" id="SM01005"/>
    </source>
</evidence>
<comment type="pathway">
    <text evidence="4">Amino-acid biosynthesis; D-alanine biosynthesis; D-alanine from L-alanine: step 1/1.</text>
</comment>
<dbReference type="SUPFAM" id="SSF51419">
    <property type="entry name" value="PLP-binding barrel"/>
    <property type="match status" value="1"/>
</dbReference>
<evidence type="ECO:0000256" key="2">
    <source>
        <dbReference type="ARBA" id="ARBA00022898"/>
    </source>
</evidence>
<dbReference type="Pfam" id="PF00842">
    <property type="entry name" value="Ala_racemase_C"/>
    <property type="match status" value="1"/>
</dbReference>
<feature type="compositionally biased region" description="Low complexity" evidence="5">
    <location>
        <begin position="437"/>
        <end position="447"/>
    </location>
</feature>
<dbReference type="InterPro" id="IPR020622">
    <property type="entry name" value="Ala_racemase_pyridoxalP-BS"/>
</dbReference>
<dbReference type="PRINTS" id="PR00992">
    <property type="entry name" value="ALARACEMASE"/>
</dbReference>
<feature type="active site" description="Proton acceptor; specific for L-alanine" evidence="4">
    <location>
        <position position="272"/>
    </location>
</feature>
<feature type="binding site" evidence="4">
    <location>
        <position position="320"/>
    </location>
    <ligand>
        <name>substrate</name>
    </ligand>
</feature>
<dbReference type="PANTHER" id="PTHR30511">
    <property type="entry name" value="ALANINE RACEMASE"/>
    <property type="match status" value="1"/>
</dbReference>
<gene>
    <name evidence="7" type="ORF">FrCorBMG51_03120</name>
</gene>
<evidence type="ECO:0000313" key="8">
    <source>
        <dbReference type="Proteomes" id="UP000035425"/>
    </source>
</evidence>
<reference evidence="7 8" key="1">
    <citation type="submission" date="2014-12" db="EMBL/GenBank/DDBJ databases">
        <title>Frankia sp. BMG5.1 draft genome.</title>
        <authorList>
            <person name="Gtari M."/>
            <person name="Ghodhbane-Gtari F."/>
            <person name="Nouioui I."/>
            <person name="Ktari A."/>
            <person name="Hezbri K."/>
            <person name="Mimouni W."/>
            <person name="Sbissi I."/>
            <person name="Ayari A."/>
            <person name="Yamanaka T."/>
            <person name="Normand P."/>
            <person name="Tisa L.S."/>
            <person name="Boudabous A."/>
        </authorList>
    </citation>
    <scope>NUCLEOTIDE SEQUENCE [LARGE SCALE GENOMIC DNA]</scope>
    <source>
        <strain evidence="7 8">BMG5.1</strain>
    </source>
</reference>
<comment type="caution">
    <text evidence="7">The sequence shown here is derived from an EMBL/GenBank/DDBJ whole genome shotgun (WGS) entry which is preliminary data.</text>
</comment>
<feature type="binding site" evidence="4">
    <location>
        <position position="138"/>
    </location>
    <ligand>
        <name>substrate</name>
    </ligand>
</feature>
<dbReference type="Proteomes" id="UP000035425">
    <property type="component" value="Unassembled WGS sequence"/>
</dbReference>
<dbReference type="SUPFAM" id="SSF50621">
    <property type="entry name" value="Alanine racemase C-terminal domain-like"/>
    <property type="match status" value="1"/>
</dbReference>
<comment type="similarity">
    <text evidence="4">Belongs to the alanine racemase family.</text>
</comment>
<dbReference type="RefSeq" id="WP_047221589.1">
    <property type="nucleotide sequence ID" value="NZ_JWIO01000003.1"/>
</dbReference>
<comment type="function">
    <text evidence="4">Catalyzes the interconversion of L-alanine and D-alanine. May also act on other amino acids.</text>
</comment>
<dbReference type="InterPro" id="IPR009006">
    <property type="entry name" value="Ala_racemase/Decarboxylase_C"/>
</dbReference>
<feature type="active site" description="Proton acceptor; specific for D-alanine" evidence="4">
    <location>
        <position position="40"/>
    </location>
</feature>
<dbReference type="Gene3D" id="3.20.20.10">
    <property type="entry name" value="Alanine racemase"/>
    <property type="match status" value="1"/>
</dbReference>
<keyword evidence="8" id="KW-1185">Reference proteome</keyword>
<name>A0ABR5F7L7_9ACTN</name>
<evidence type="ECO:0000256" key="3">
    <source>
        <dbReference type="ARBA" id="ARBA00023235"/>
    </source>
</evidence>
<dbReference type="PANTHER" id="PTHR30511:SF0">
    <property type="entry name" value="ALANINE RACEMASE, CATABOLIC-RELATED"/>
    <property type="match status" value="1"/>
</dbReference>
<protein>
    <recommendedName>
        <fullName evidence="4">Alanine racemase</fullName>
        <ecNumber evidence="4">5.1.1.1</ecNumber>
    </recommendedName>
</protein>
<organism evidence="7 8">
    <name type="scientific">Protofrankia coriariae</name>
    <dbReference type="NCBI Taxonomy" id="1562887"/>
    <lineage>
        <taxon>Bacteria</taxon>
        <taxon>Bacillati</taxon>
        <taxon>Actinomycetota</taxon>
        <taxon>Actinomycetes</taxon>
        <taxon>Frankiales</taxon>
        <taxon>Frankiaceae</taxon>
        <taxon>Protofrankia</taxon>
    </lineage>
</organism>
<feature type="compositionally biased region" description="Gly residues" evidence="5">
    <location>
        <begin position="420"/>
        <end position="436"/>
    </location>
</feature>
<sequence>MTTQSEGLRACAIVDLDAVRASVATLVARAGNAATMAVVKSDGYGHGMSACARAAVEAGASWLGVAVIEEGLALRAAGFTVPVFAWLTAPGEPLADALAADIDLSASAPWMLAEIAAAARHTGRRARVHLKADTGLGRGGATEADWPSLCDAAAALAAEDLIEVTGVWSHLAFADSPGHPTVRGQIGRFADAVTIAEKTGLRPQVRHLANSAATLVSPDAHFDMVRPGISVYGLSPGPQVGSPAALGLRPAMTLTARLALAKRVPAGSGVSYAHRYTTAVASTLGLVPLGYADGVPRAAGNTAEVLLAGRRRRIAGTVCMDQFVVDVGDDPVQAGDQVILFGPGEHGEPTAQDWADALGTINYEIVTRVGVRVPRVHLNASDGLRGTGRQATGGPGAARRAPGVASSAPAAVGPSDAGLSGSGSSGAGSSGPGLPGAGPSAPGWLPS</sequence>
<dbReference type="InterPro" id="IPR011079">
    <property type="entry name" value="Ala_racemase_C"/>
</dbReference>